<evidence type="ECO:0000259" key="2">
    <source>
        <dbReference type="Pfam" id="PF13185"/>
    </source>
</evidence>
<dbReference type="PATRIC" id="fig|1434106.5.peg.2839"/>
<feature type="domain" description="GAF" evidence="2">
    <location>
        <begin position="96"/>
        <end position="238"/>
    </location>
</feature>
<reference evidence="3 4" key="1">
    <citation type="submission" date="2014-07" db="EMBL/GenBank/DDBJ databases">
        <title>Methanogenic archaea and the global carbon cycle.</title>
        <authorList>
            <person name="Henriksen J.R."/>
            <person name="Luke J."/>
            <person name="Reinhart S."/>
            <person name="Benedict M.N."/>
            <person name="Youngblut N.D."/>
            <person name="Metcalf M.E."/>
            <person name="Whitaker R.J."/>
            <person name="Metcalf W.W."/>
        </authorList>
    </citation>
    <scope>NUCLEOTIDE SEQUENCE [LARGE SCALE GENOMIC DNA]</scope>
    <source>
        <strain evidence="3 4">227</strain>
    </source>
</reference>
<name>A0A0E3LQR2_METBA</name>
<dbReference type="Proteomes" id="UP000033079">
    <property type="component" value="Chromosome"/>
</dbReference>
<dbReference type="InterPro" id="IPR003018">
    <property type="entry name" value="GAF"/>
</dbReference>
<dbReference type="RefSeq" id="WP_048120575.1">
    <property type="nucleotide sequence ID" value="NZ_CP009530.1"/>
</dbReference>
<dbReference type="InterPro" id="IPR029016">
    <property type="entry name" value="GAF-like_dom_sf"/>
</dbReference>
<dbReference type="Pfam" id="PF13185">
    <property type="entry name" value="GAF_2"/>
    <property type="match status" value="1"/>
</dbReference>
<organism evidence="3 4">
    <name type="scientific">Methanosarcina barkeri 227</name>
    <dbReference type="NCBI Taxonomy" id="1434106"/>
    <lineage>
        <taxon>Archaea</taxon>
        <taxon>Methanobacteriati</taxon>
        <taxon>Methanobacteriota</taxon>
        <taxon>Stenosarchaea group</taxon>
        <taxon>Methanomicrobia</taxon>
        <taxon>Methanosarcinales</taxon>
        <taxon>Methanosarcinaceae</taxon>
        <taxon>Methanosarcina</taxon>
    </lineage>
</organism>
<accession>A0A0E3LQR2</accession>
<feature type="coiled-coil region" evidence="1">
    <location>
        <begin position="14"/>
        <end position="48"/>
    </location>
</feature>
<evidence type="ECO:0000313" key="4">
    <source>
        <dbReference type="Proteomes" id="UP000033079"/>
    </source>
</evidence>
<dbReference type="GeneID" id="24843337"/>
<proteinExistence type="predicted"/>
<protein>
    <recommendedName>
        <fullName evidence="2">GAF domain-containing protein</fullName>
    </recommendedName>
</protein>
<evidence type="ECO:0000256" key="1">
    <source>
        <dbReference type="SAM" id="Coils"/>
    </source>
</evidence>
<dbReference type="AlphaFoldDB" id="A0A0E3LQR2"/>
<gene>
    <name evidence="3" type="ORF">MSBR2_2200</name>
</gene>
<dbReference type="EMBL" id="CP009530">
    <property type="protein sequence ID" value="AKB58716.1"/>
    <property type="molecule type" value="Genomic_DNA"/>
</dbReference>
<dbReference type="HOGENOM" id="CLU_104914_0_0_2"/>
<dbReference type="Gene3D" id="3.30.450.40">
    <property type="match status" value="1"/>
</dbReference>
<sequence length="242" mass="26984">MNSKYITGQESTMYQALLDKNKLLVDENNALKEEIQSLRTCLAQAEGLEQTTGKIDLDYKQVETPYNEREKQLMFDLDAMTRLYKISILFVREGNLEPVLVEIVDAAIAISGADFGNIQLLDPESSELKIVASRGFPKWWLDFWNSVSVGNGTCGTALGRKERVIVEDVEQSPIFVGTPALEIQLKAGIRAVQSTPIVSQLGKPLGMFSTQYKKPHKPDKKTLQMLDLLALSAADIIERAHI</sequence>
<dbReference type="SUPFAM" id="SSF55781">
    <property type="entry name" value="GAF domain-like"/>
    <property type="match status" value="1"/>
</dbReference>
<evidence type="ECO:0000313" key="3">
    <source>
        <dbReference type="EMBL" id="AKB58716.1"/>
    </source>
</evidence>
<keyword evidence="1" id="KW-0175">Coiled coil</keyword>
<dbReference type="KEGG" id="mbar:MSBR2_2200"/>